<evidence type="ECO:0000313" key="3">
    <source>
        <dbReference type="EMBL" id="PLW31835.1"/>
    </source>
</evidence>
<keyword evidence="1" id="KW-0175">Coiled coil</keyword>
<gene>
    <name evidence="4" type="ORF">PCANC_01789</name>
    <name evidence="3" type="ORF">PCASD_15433</name>
</gene>
<keyword evidence="2" id="KW-0812">Transmembrane</keyword>
<protein>
    <submittedName>
        <fullName evidence="3">Uncharacterized protein</fullName>
    </submittedName>
</protein>
<dbReference type="EMBL" id="PGCJ01000011">
    <property type="protein sequence ID" value="PLW57449.1"/>
    <property type="molecule type" value="Genomic_DNA"/>
</dbReference>
<feature type="transmembrane region" description="Helical" evidence="2">
    <location>
        <begin position="99"/>
        <end position="118"/>
    </location>
</feature>
<reference evidence="5 6" key="1">
    <citation type="submission" date="2017-11" db="EMBL/GenBank/DDBJ databases">
        <title>De novo assembly and phasing of dikaryotic genomes from two isolates of Puccinia coronata f. sp. avenae, the causal agent of oat crown rust.</title>
        <authorList>
            <person name="Miller M.E."/>
            <person name="Zhang Y."/>
            <person name="Omidvar V."/>
            <person name="Sperschneider J."/>
            <person name="Schwessinger B."/>
            <person name="Raley C."/>
            <person name="Palmer J.M."/>
            <person name="Garnica D."/>
            <person name="Upadhyaya N."/>
            <person name="Rathjen J."/>
            <person name="Taylor J.M."/>
            <person name="Park R.F."/>
            <person name="Dodds P.N."/>
            <person name="Hirsch C.D."/>
            <person name="Kianian S.F."/>
            <person name="Figueroa M."/>
        </authorList>
    </citation>
    <scope>NUCLEOTIDE SEQUENCE [LARGE SCALE GENOMIC DNA]</scope>
    <source>
        <strain evidence="4">12NC29</strain>
        <strain evidence="3">12SD80</strain>
    </source>
</reference>
<evidence type="ECO:0000313" key="6">
    <source>
        <dbReference type="Proteomes" id="UP000235392"/>
    </source>
</evidence>
<dbReference type="Proteomes" id="UP000235392">
    <property type="component" value="Unassembled WGS sequence"/>
</dbReference>
<evidence type="ECO:0000256" key="1">
    <source>
        <dbReference type="SAM" id="Coils"/>
    </source>
</evidence>
<organism evidence="3 6">
    <name type="scientific">Puccinia coronata f. sp. avenae</name>
    <dbReference type="NCBI Taxonomy" id="200324"/>
    <lineage>
        <taxon>Eukaryota</taxon>
        <taxon>Fungi</taxon>
        <taxon>Dikarya</taxon>
        <taxon>Basidiomycota</taxon>
        <taxon>Pucciniomycotina</taxon>
        <taxon>Pucciniomycetes</taxon>
        <taxon>Pucciniales</taxon>
        <taxon>Pucciniaceae</taxon>
        <taxon>Puccinia</taxon>
    </lineage>
</organism>
<dbReference type="Proteomes" id="UP000235388">
    <property type="component" value="Unassembled WGS sequence"/>
</dbReference>
<comment type="caution">
    <text evidence="3">The sequence shown here is derived from an EMBL/GenBank/DDBJ whole genome shotgun (WGS) entry which is preliminary data.</text>
</comment>
<sequence length="363" mass="41269">MVHKSRRKEVKFIGALKIAQVIQQHRTRRSIVGVIISSFLIDKLWIAGVDGKTHRSDLPDNGFRFLPLDAEKIIPSSTEFINRSLQDQDGNPQNLRNSFITFSIIFPAIVIGLTYLSWKRRRKDHELYNTVLAKRLTQNQLIHRYSQAMRQAELLEKSRAGAMVSHEWTSLNNPLQPAQNQSLQNNSSRDLEKGALQLQDIENQILTNIGINPQTIIQQPPLHNHNSIKQSAEVTPHSIDTKPETNLTIHSTPPLNLKSSLLQPSQAKVAVPETRPLTPIIMPRDPAFPNSNLSCKPGFHPNSQKNASIRRDHHHTVIKEEEEEEEEEEEIEEEVAISVDRKAKVDSILIYCEKKKHNLSPAS</sequence>
<evidence type="ECO:0000256" key="2">
    <source>
        <dbReference type="SAM" id="Phobius"/>
    </source>
</evidence>
<dbReference type="AlphaFoldDB" id="A0A2N5U273"/>
<keyword evidence="2" id="KW-0472">Membrane</keyword>
<dbReference type="OrthoDB" id="2498976at2759"/>
<feature type="coiled-coil region" evidence="1">
    <location>
        <begin position="314"/>
        <end position="341"/>
    </location>
</feature>
<proteinExistence type="predicted"/>
<keyword evidence="5" id="KW-1185">Reference proteome</keyword>
<name>A0A2N5U273_9BASI</name>
<keyword evidence="2" id="KW-1133">Transmembrane helix</keyword>
<evidence type="ECO:0000313" key="5">
    <source>
        <dbReference type="Proteomes" id="UP000235388"/>
    </source>
</evidence>
<dbReference type="EMBL" id="PGCI01000259">
    <property type="protein sequence ID" value="PLW31835.1"/>
    <property type="molecule type" value="Genomic_DNA"/>
</dbReference>
<evidence type="ECO:0000313" key="4">
    <source>
        <dbReference type="EMBL" id="PLW57449.1"/>
    </source>
</evidence>
<feature type="transmembrane region" description="Helical" evidence="2">
    <location>
        <begin position="30"/>
        <end position="48"/>
    </location>
</feature>
<accession>A0A2N5U273</accession>